<dbReference type="EMBL" id="JBBJUP010000013">
    <property type="protein sequence ID" value="MEJ8280654.1"/>
    <property type="molecule type" value="Genomic_DNA"/>
</dbReference>
<dbReference type="RefSeq" id="WP_340292015.1">
    <property type="nucleotide sequence ID" value="NZ_JBBJUP010000013.1"/>
</dbReference>
<keyword evidence="1" id="KW-1133">Transmembrane helix</keyword>
<evidence type="ECO:0000313" key="3">
    <source>
        <dbReference type="Proteomes" id="UP001364211"/>
    </source>
</evidence>
<sequence length="140" mass="14987">MTFTERYTWAGLAISLATFVGYWSVVVARAVTDGLPLVDVAWRGPMLWSLVLGGGLYAVVMPALWLRGRGEALTDVRDQEIERYAETAGARIVGLAVPAALVVLALDVPPFWTATVLFTGSFLGALTSTGVALVAYRRGL</sequence>
<name>A0ABU8T9Q0_9PSEU</name>
<feature type="transmembrane region" description="Helical" evidence="1">
    <location>
        <begin position="112"/>
        <end position="136"/>
    </location>
</feature>
<gene>
    <name evidence="2" type="ORF">WJX68_17055</name>
</gene>
<feature type="transmembrane region" description="Helical" evidence="1">
    <location>
        <begin position="7"/>
        <end position="26"/>
    </location>
</feature>
<dbReference type="Proteomes" id="UP001364211">
    <property type="component" value="Unassembled WGS sequence"/>
</dbReference>
<comment type="caution">
    <text evidence="2">The sequence shown here is derived from an EMBL/GenBank/DDBJ whole genome shotgun (WGS) entry which is preliminary data.</text>
</comment>
<evidence type="ECO:0000313" key="2">
    <source>
        <dbReference type="EMBL" id="MEJ8280654.1"/>
    </source>
</evidence>
<keyword evidence="3" id="KW-1185">Reference proteome</keyword>
<keyword evidence="1" id="KW-0472">Membrane</keyword>
<accession>A0ABU8T9Q0</accession>
<reference evidence="2 3" key="1">
    <citation type="submission" date="2024-03" db="EMBL/GenBank/DDBJ databases">
        <title>Draft genome sequence of Pseudonocardia sp. DW16-2.</title>
        <authorList>
            <person name="Duangmal K."/>
        </authorList>
    </citation>
    <scope>NUCLEOTIDE SEQUENCE [LARGE SCALE GENOMIC DNA]</scope>
    <source>
        <strain evidence="2 3">DW16-2</strain>
    </source>
</reference>
<keyword evidence="1" id="KW-0812">Transmembrane</keyword>
<organism evidence="2 3">
    <name type="scientific">Pseudonocardia spirodelae</name>
    <dbReference type="NCBI Taxonomy" id="3133431"/>
    <lineage>
        <taxon>Bacteria</taxon>
        <taxon>Bacillati</taxon>
        <taxon>Actinomycetota</taxon>
        <taxon>Actinomycetes</taxon>
        <taxon>Pseudonocardiales</taxon>
        <taxon>Pseudonocardiaceae</taxon>
        <taxon>Pseudonocardia</taxon>
    </lineage>
</organism>
<proteinExistence type="predicted"/>
<protein>
    <recommendedName>
        <fullName evidence="4">DUF4199 domain-containing protein</fullName>
    </recommendedName>
</protein>
<evidence type="ECO:0008006" key="4">
    <source>
        <dbReference type="Google" id="ProtNLM"/>
    </source>
</evidence>
<feature type="transmembrane region" description="Helical" evidence="1">
    <location>
        <begin position="88"/>
        <end position="106"/>
    </location>
</feature>
<evidence type="ECO:0000256" key="1">
    <source>
        <dbReference type="SAM" id="Phobius"/>
    </source>
</evidence>
<feature type="transmembrane region" description="Helical" evidence="1">
    <location>
        <begin position="46"/>
        <end position="67"/>
    </location>
</feature>